<feature type="transmembrane region" description="Helical" evidence="6">
    <location>
        <begin position="270"/>
        <end position="288"/>
    </location>
</feature>
<dbReference type="InterPro" id="IPR050189">
    <property type="entry name" value="MFS_Efflux_Transporters"/>
</dbReference>
<protein>
    <submittedName>
        <fullName evidence="8">Arabinose ABC transporter permease</fullName>
    </submittedName>
</protein>
<feature type="transmembrane region" description="Helical" evidence="6">
    <location>
        <begin position="135"/>
        <end position="153"/>
    </location>
</feature>
<dbReference type="PANTHER" id="PTHR43124:SF3">
    <property type="entry name" value="CHLORAMPHENICOL EFFLUX PUMP RV0191"/>
    <property type="match status" value="1"/>
</dbReference>
<sequence>MRRSPFAVASLALGVFSIITTEMGIVGVLPQVADRLDVSTSTAGLLVGSFALVVAASGPFMTLAASRLDRRTVLAAAMGVFALSNAVYALTTHFAVMLAFRLIPALAHPVFFSVALATAVRLGKGADAARATARVFAGVTVGFAFGVPLTSYLSDHFSLQAAFWFGAAVNLLGLISVLRFLPAMPVDERLSYSSQLGVLRSGRTWLTLLSVVLVFAALFSVYGYFAEYLGTVTGMNGSWISAMLMAFGVVMIFGNFAFATLLRTGATRTVVLFPVLCCLVYVLVFAFGRRVAPMVAVVPLWAAVHSGGLIVCQHWLGRDTQQAPEFGNSLFVSFSNLGITLGTTAAGWALTSLSTRSLPWTGIGFALAALATVLLRLTLDRRPQQDGARASVTAPLQERSEAS</sequence>
<dbReference type="Proteomes" id="UP000179935">
    <property type="component" value="Unassembled WGS sequence"/>
</dbReference>
<reference evidence="8 9" key="1">
    <citation type="submission" date="2016-10" db="EMBL/GenBank/DDBJ databases">
        <title>Genome sequence of Streptomyces sp. MUSC 93.</title>
        <authorList>
            <person name="Lee L.-H."/>
            <person name="Ser H.-L."/>
            <person name="Law J.W.-F."/>
        </authorList>
    </citation>
    <scope>NUCLEOTIDE SEQUENCE [LARGE SCALE GENOMIC DNA]</scope>
    <source>
        <strain evidence="8 9">MUSC 93</strain>
    </source>
</reference>
<feature type="transmembrane region" description="Helical" evidence="6">
    <location>
        <begin position="237"/>
        <end position="258"/>
    </location>
</feature>
<evidence type="ECO:0000313" key="9">
    <source>
        <dbReference type="Proteomes" id="UP000179935"/>
    </source>
</evidence>
<dbReference type="InterPro" id="IPR011701">
    <property type="entry name" value="MFS"/>
</dbReference>
<feature type="transmembrane region" description="Helical" evidence="6">
    <location>
        <begin position="202"/>
        <end position="225"/>
    </location>
</feature>
<evidence type="ECO:0000256" key="1">
    <source>
        <dbReference type="ARBA" id="ARBA00004651"/>
    </source>
</evidence>
<keyword evidence="4 6" id="KW-1133">Transmembrane helix</keyword>
<keyword evidence="9" id="KW-1185">Reference proteome</keyword>
<feature type="transmembrane region" description="Helical" evidence="6">
    <location>
        <begin position="73"/>
        <end position="96"/>
    </location>
</feature>
<dbReference type="InterPro" id="IPR020846">
    <property type="entry name" value="MFS_dom"/>
</dbReference>
<feature type="transmembrane region" description="Helical" evidence="6">
    <location>
        <begin position="159"/>
        <end position="181"/>
    </location>
</feature>
<dbReference type="EMBL" id="MLYP01000058">
    <property type="protein sequence ID" value="OIJ88367.1"/>
    <property type="molecule type" value="Genomic_DNA"/>
</dbReference>
<dbReference type="GO" id="GO:0005886">
    <property type="term" value="C:plasma membrane"/>
    <property type="evidence" value="ECO:0007669"/>
    <property type="project" value="UniProtKB-SubCell"/>
</dbReference>
<dbReference type="InterPro" id="IPR036259">
    <property type="entry name" value="MFS_trans_sf"/>
</dbReference>
<gene>
    <name evidence="8" type="ORF">BIV24_22630</name>
</gene>
<feature type="transmembrane region" description="Helical" evidence="6">
    <location>
        <begin position="41"/>
        <end position="61"/>
    </location>
</feature>
<dbReference type="CDD" id="cd17324">
    <property type="entry name" value="MFS_NepI_like"/>
    <property type="match status" value="1"/>
</dbReference>
<keyword evidence="3 6" id="KW-0812">Transmembrane</keyword>
<keyword evidence="2" id="KW-1003">Cell membrane</keyword>
<dbReference type="PANTHER" id="PTHR43124">
    <property type="entry name" value="PURINE EFFLUX PUMP PBUE"/>
    <property type="match status" value="1"/>
</dbReference>
<dbReference type="Gene3D" id="1.20.1250.20">
    <property type="entry name" value="MFS general substrate transporter like domains"/>
    <property type="match status" value="1"/>
</dbReference>
<dbReference type="Pfam" id="PF07690">
    <property type="entry name" value="MFS_1"/>
    <property type="match status" value="1"/>
</dbReference>
<feature type="transmembrane region" description="Helical" evidence="6">
    <location>
        <begin position="329"/>
        <end position="351"/>
    </location>
</feature>
<feature type="transmembrane region" description="Helical" evidence="6">
    <location>
        <begin position="294"/>
        <end position="317"/>
    </location>
</feature>
<dbReference type="OrthoDB" id="9788453at2"/>
<evidence type="ECO:0000256" key="3">
    <source>
        <dbReference type="ARBA" id="ARBA00022692"/>
    </source>
</evidence>
<name>A0A1S2P3Z0_9ACTN</name>
<keyword evidence="5 6" id="KW-0472">Membrane</keyword>
<feature type="transmembrane region" description="Helical" evidence="6">
    <location>
        <begin position="357"/>
        <end position="379"/>
    </location>
</feature>
<proteinExistence type="predicted"/>
<comment type="caution">
    <text evidence="8">The sequence shown here is derived from an EMBL/GenBank/DDBJ whole genome shotgun (WGS) entry which is preliminary data.</text>
</comment>
<evidence type="ECO:0000256" key="5">
    <source>
        <dbReference type="ARBA" id="ARBA00023136"/>
    </source>
</evidence>
<dbReference type="PROSITE" id="PS50850">
    <property type="entry name" value="MFS"/>
    <property type="match status" value="1"/>
</dbReference>
<dbReference type="AlphaFoldDB" id="A0A1S2P3Z0"/>
<dbReference type="RefSeq" id="WP_071368230.1">
    <property type="nucleotide sequence ID" value="NZ_MLYP01000058.1"/>
</dbReference>
<evidence type="ECO:0000256" key="6">
    <source>
        <dbReference type="SAM" id="Phobius"/>
    </source>
</evidence>
<accession>A0A1S2P3Z0</accession>
<comment type="subcellular location">
    <subcellularLocation>
        <location evidence="1">Cell membrane</location>
        <topology evidence="1">Multi-pass membrane protein</topology>
    </subcellularLocation>
</comment>
<feature type="transmembrane region" description="Helical" evidence="6">
    <location>
        <begin position="102"/>
        <end position="123"/>
    </location>
</feature>
<organism evidence="8 9">
    <name type="scientific">Streptomyces colonosanans</name>
    <dbReference type="NCBI Taxonomy" id="1428652"/>
    <lineage>
        <taxon>Bacteria</taxon>
        <taxon>Bacillati</taxon>
        <taxon>Actinomycetota</taxon>
        <taxon>Actinomycetes</taxon>
        <taxon>Kitasatosporales</taxon>
        <taxon>Streptomycetaceae</taxon>
        <taxon>Streptomyces</taxon>
    </lineage>
</organism>
<evidence type="ECO:0000313" key="8">
    <source>
        <dbReference type="EMBL" id="OIJ88367.1"/>
    </source>
</evidence>
<dbReference type="GO" id="GO:0022857">
    <property type="term" value="F:transmembrane transporter activity"/>
    <property type="evidence" value="ECO:0007669"/>
    <property type="project" value="InterPro"/>
</dbReference>
<evidence type="ECO:0000256" key="4">
    <source>
        <dbReference type="ARBA" id="ARBA00022989"/>
    </source>
</evidence>
<dbReference type="SUPFAM" id="SSF103473">
    <property type="entry name" value="MFS general substrate transporter"/>
    <property type="match status" value="1"/>
</dbReference>
<evidence type="ECO:0000256" key="2">
    <source>
        <dbReference type="ARBA" id="ARBA00022475"/>
    </source>
</evidence>
<evidence type="ECO:0000259" key="7">
    <source>
        <dbReference type="PROSITE" id="PS50850"/>
    </source>
</evidence>
<dbReference type="STRING" id="1428652.BIV24_22630"/>
<feature type="domain" description="Major facilitator superfamily (MFS) profile" evidence="7">
    <location>
        <begin position="7"/>
        <end position="384"/>
    </location>
</feature>